<dbReference type="Pfam" id="PF02350">
    <property type="entry name" value="Epimerase_2"/>
    <property type="match status" value="1"/>
</dbReference>
<evidence type="ECO:0000259" key="1">
    <source>
        <dbReference type="Pfam" id="PF02350"/>
    </source>
</evidence>
<evidence type="ECO:0000313" key="2">
    <source>
        <dbReference type="EMBL" id="SAL06762.1"/>
    </source>
</evidence>
<dbReference type="RefSeq" id="WP_063959110.1">
    <property type="nucleotide sequence ID" value="NZ_FCOX02000133.1"/>
</dbReference>
<dbReference type="Proteomes" id="UP000071859">
    <property type="component" value="Unassembled WGS sequence"/>
</dbReference>
<dbReference type="NCBIfam" id="TIGR03568">
    <property type="entry name" value="NeuC_NnaA"/>
    <property type="match status" value="1"/>
</dbReference>
<dbReference type="SUPFAM" id="SSF53756">
    <property type="entry name" value="UDP-Glycosyltransferase/glycogen phosphorylase"/>
    <property type="match status" value="1"/>
</dbReference>
<dbReference type="InterPro" id="IPR003331">
    <property type="entry name" value="UDP_GlcNAc_Epimerase_2_dom"/>
</dbReference>
<keyword evidence="3" id="KW-1185">Reference proteome</keyword>
<evidence type="ECO:0000313" key="3">
    <source>
        <dbReference type="Proteomes" id="UP000071859"/>
    </source>
</evidence>
<dbReference type="PANTHER" id="PTHR43174:SF3">
    <property type="entry name" value="UDP-N-ACETYLGLUCOSAMINE 2-EPIMERASE"/>
    <property type="match status" value="1"/>
</dbReference>
<dbReference type="GO" id="GO:0006047">
    <property type="term" value="P:UDP-N-acetylglucosamine metabolic process"/>
    <property type="evidence" value="ECO:0007669"/>
    <property type="project" value="InterPro"/>
</dbReference>
<dbReference type="AlphaFoldDB" id="A0A158EIP9"/>
<proteinExistence type="predicted"/>
<protein>
    <submittedName>
        <fullName evidence="2">UDP-N-acetylglucosamine 2-epimerase</fullName>
    </submittedName>
</protein>
<dbReference type="GO" id="GO:0004553">
    <property type="term" value="F:hydrolase activity, hydrolyzing O-glycosyl compounds"/>
    <property type="evidence" value="ECO:0007669"/>
    <property type="project" value="InterPro"/>
</dbReference>
<dbReference type="EMBL" id="FCOX02000133">
    <property type="protein sequence ID" value="SAL06762.1"/>
    <property type="molecule type" value="Genomic_DNA"/>
</dbReference>
<comment type="caution">
    <text evidence="2">The sequence shown here is derived from an EMBL/GenBank/DDBJ whole genome shotgun (WGS) entry which is preliminary data.</text>
</comment>
<feature type="domain" description="UDP-N-acetylglucosamine 2-epimerase" evidence="1">
    <location>
        <begin position="22"/>
        <end position="368"/>
    </location>
</feature>
<dbReference type="Gene3D" id="3.40.50.2000">
    <property type="entry name" value="Glycogen Phosphorylase B"/>
    <property type="match status" value="2"/>
</dbReference>
<sequence>MRCICIFTGTRAEYGLLCPLIRALKAEPNVTVKLLATGSHLADANGATWHEIADDGLVIDERVEMLMDSATDTGVYTSMGLGIIRYGDVFRRMAPDLLVLLGDRYESFAAAAAATVCKIPIAHLHGGELTYGAIDDAFRHAITKLSHLHFAATEVYRARIIQLGENPDRVFTVGSLGVENIHMLELHEKAETARLLGIETRAPYFLVTVHPATLSMKPSEVQLNALLDALDSFPDHLVVVTGANADAGGLAINRLLAQQTARQPQRYRFRMSLGTKLYLSAARDAAAVLGNSSSAIIEVPTLGVPSVDIGPRQAGRTRGESVISCDDETAQIVAAIRRALSPAFREIAARASNPYDRPGTTARIVRELVSLDTVCALNKTFYDLR</sequence>
<dbReference type="InterPro" id="IPR029767">
    <property type="entry name" value="WecB-like"/>
</dbReference>
<dbReference type="CDD" id="cd03786">
    <property type="entry name" value="GTB_UDP-GlcNAc_2-Epimerase"/>
    <property type="match status" value="1"/>
</dbReference>
<dbReference type="InterPro" id="IPR020004">
    <property type="entry name" value="UDP-GlcNAc_Epase"/>
</dbReference>
<gene>
    <name evidence="2" type="ORF">AWB78_08232</name>
</gene>
<accession>A0A158EIP9</accession>
<organism evidence="2 3">
    <name type="scientific">Caballeronia calidae</name>
    <dbReference type="NCBI Taxonomy" id="1777139"/>
    <lineage>
        <taxon>Bacteria</taxon>
        <taxon>Pseudomonadati</taxon>
        <taxon>Pseudomonadota</taxon>
        <taxon>Betaproteobacteria</taxon>
        <taxon>Burkholderiales</taxon>
        <taxon>Burkholderiaceae</taxon>
        <taxon>Caballeronia</taxon>
    </lineage>
</organism>
<reference evidence="2" key="1">
    <citation type="submission" date="2016-01" db="EMBL/GenBank/DDBJ databases">
        <authorList>
            <person name="Peeters C."/>
        </authorList>
    </citation>
    <scope>NUCLEOTIDE SEQUENCE</scope>
    <source>
        <strain evidence="2">LMG 29321</strain>
    </source>
</reference>
<name>A0A158EIP9_9BURK</name>
<dbReference type="OrthoDB" id="9803238at2"/>
<dbReference type="PANTHER" id="PTHR43174">
    <property type="entry name" value="UDP-N-ACETYLGLUCOSAMINE 2-EPIMERASE"/>
    <property type="match status" value="1"/>
</dbReference>